<dbReference type="OMA" id="YFQVDNP"/>
<gene>
    <name evidence="7" type="ORF">SOCG_01103</name>
</gene>
<dbReference type="SUPFAM" id="SSF53448">
    <property type="entry name" value="Nucleotide-diphospho-sugar transferases"/>
    <property type="match status" value="1"/>
</dbReference>
<evidence type="ECO:0000256" key="1">
    <source>
        <dbReference type="ARBA" id="ARBA00005208"/>
    </source>
</evidence>
<reference evidence="7 8" key="1">
    <citation type="journal article" date="2011" name="Science">
        <title>Comparative functional genomics of the fission yeasts.</title>
        <authorList>
            <person name="Rhind N."/>
            <person name="Chen Z."/>
            <person name="Yassour M."/>
            <person name="Thompson D.A."/>
            <person name="Haas B.J."/>
            <person name="Habib N."/>
            <person name="Wapinski I."/>
            <person name="Roy S."/>
            <person name="Lin M.F."/>
            <person name="Heiman D.I."/>
            <person name="Young S.K."/>
            <person name="Furuya K."/>
            <person name="Guo Y."/>
            <person name="Pidoux A."/>
            <person name="Chen H.M."/>
            <person name="Robbertse B."/>
            <person name="Goldberg J.M."/>
            <person name="Aoki K."/>
            <person name="Bayne E.H."/>
            <person name="Berlin A.M."/>
            <person name="Desjardins C.A."/>
            <person name="Dobbs E."/>
            <person name="Dukaj L."/>
            <person name="Fan L."/>
            <person name="FitzGerald M.G."/>
            <person name="French C."/>
            <person name="Gujja S."/>
            <person name="Hansen K."/>
            <person name="Keifenheim D."/>
            <person name="Levin J.Z."/>
            <person name="Mosher R.A."/>
            <person name="Mueller C.A."/>
            <person name="Pfiffner J."/>
            <person name="Priest M."/>
            <person name="Russ C."/>
            <person name="Smialowska A."/>
            <person name="Swoboda P."/>
            <person name="Sykes S.M."/>
            <person name="Vaughn M."/>
            <person name="Vengrova S."/>
            <person name="Yoder R."/>
            <person name="Zeng Q."/>
            <person name="Allshire R."/>
            <person name="Baulcombe D."/>
            <person name="Birren B.W."/>
            <person name="Brown W."/>
            <person name="Ekwall K."/>
            <person name="Kellis M."/>
            <person name="Leatherwood J."/>
            <person name="Levin H."/>
            <person name="Margalit H."/>
            <person name="Martienssen R."/>
            <person name="Nieduszynski C.A."/>
            <person name="Spatafora J.W."/>
            <person name="Friedman N."/>
            <person name="Dalgaard J.Z."/>
            <person name="Baumann P."/>
            <person name="Niki H."/>
            <person name="Regev A."/>
            <person name="Nusbaum C."/>
        </authorList>
    </citation>
    <scope>NUCLEOTIDE SEQUENCE [LARGE SCALE GENOMIC DNA]</scope>
    <source>
        <strain evidence="8">yFS286</strain>
    </source>
</reference>
<evidence type="ECO:0000256" key="5">
    <source>
        <dbReference type="ARBA" id="ARBA00022695"/>
    </source>
</evidence>
<dbReference type="Proteomes" id="UP000016088">
    <property type="component" value="Unassembled WGS sequence"/>
</dbReference>
<dbReference type="InterPro" id="IPR002618">
    <property type="entry name" value="UDPGP_fam"/>
</dbReference>
<evidence type="ECO:0000256" key="3">
    <source>
        <dbReference type="ARBA" id="ARBA00012457"/>
    </source>
</evidence>
<dbReference type="InterPro" id="IPR029044">
    <property type="entry name" value="Nucleotide-diphossugar_trans"/>
</dbReference>
<dbReference type="GO" id="GO:0006048">
    <property type="term" value="P:UDP-N-acetylglucosamine biosynthetic process"/>
    <property type="evidence" value="ECO:0007669"/>
    <property type="project" value="TreeGrafter"/>
</dbReference>
<dbReference type="AlphaFoldDB" id="S9Q0W1"/>
<evidence type="ECO:0000256" key="2">
    <source>
        <dbReference type="ARBA" id="ARBA00010401"/>
    </source>
</evidence>
<dbReference type="PANTHER" id="PTHR11952:SF2">
    <property type="entry name" value="LD24639P"/>
    <property type="match status" value="1"/>
</dbReference>
<name>S9Q0W1_SCHOY</name>
<evidence type="ECO:0000313" key="8">
    <source>
        <dbReference type="Proteomes" id="UP000016088"/>
    </source>
</evidence>
<proteinExistence type="inferred from homology"/>
<keyword evidence="8" id="KW-1185">Reference proteome</keyword>
<dbReference type="GeneID" id="25030087"/>
<dbReference type="OrthoDB" id="532420at2759"/>
<comment type="catalytic activity">
    <reaction evidence="6">
        <text>N-acetyl-alpha-D-glucosamine 1-phosphate + UTP + H(+) = UDP-N-acetyl-alpha-D-glucosamine + diphosphate</text>
        <dbReference type="Rhea" id="RHEA:13509"/>
        <dbReference type="ChEBI" id="CHEBI:15378"/>
        <dbReference type="ChEBI" id="CHEBI:33019"/>
        <dbReference type="ChEBI" id="CHEBI:46398"/>
        <dbReference type="ChEBI" id="CHEBI:57705"/>
        <dbReference type="ChEBI" id="CHEBI:57776"/>
        <dbReference type="EC" id="2.7.7.23"/>
    </reaction>
</comment>
<comment type="pathway">
    <text evidence="1">Nucleotide-sugar biosynthesis; UDP-N-acetyl-alpha-D-glucosamine biosynthesis; UDP-N-acetyl-alpha-D-glucosamine from N-acetyl-alpha-D-glucosamine 1-phosphate: step 1/1.</text>
</comment>
<dbReference type="RefSeq" id="XP_013018977.1">
    <property type="nucleotide sequence ID" value="XM_013163523.1"/>
</dbReference>
<organism evidence="7 8">
    <name type="scientific">Schizosaccharomyces octosporus (strain yFS286)</name>
    <name type="common">Fission yeast</name>
    <name type="synonym">Octosporomyces octosporus</name>
    <dbReference type="NCBI Taxonomy" id="483514"/>
    <lineage>
        <taxon>Eukaryota</taxon>
        <taxon>Fungi</taxon>
        <taxon>Dikarya</taxon>
        <taxon>Ascomycota</taxon>
        <taxon>Taphrinomycotina</taxon>
        <taxon>Schizosaccharomycetes</taxon>
        <taxon>Schizosaccharomycetales</taxon>
        <taxon>Schizosaccharomycetaceae</taxon>
        <taxon>Schizosaccharomyces</taxon>
    </lineage>
</organism>
<evidence type="ECO:0000256" key="6">
    <source>
        <dbReference type="ARBA" id="ARBA00048493"/>
    </source>
</evidence>
<comment type="similarity">
    <text evidence="2">Belongs to the UDPGP type 1 family.</text>
</comment>
<dbReference type="VEuPathDB" id="FungiDB:SOCG_01103"/>
<evidence type="ECO:0000256" key="4">
    <source>
        <dbReference type="ARBA" id="ARBA00022679"/>
    </source>
</evidence>
<dbReference type="CDD" id="cd04193">
    <property type="entry name" value="UDPGlcNAc_PPase"/>
    <property type="match status" value="1"/>
</dbReference>
<evidence type="ECO:0000313" key="7">
    <source>
        <dbReference type="EMBL" id="EPX73353.1"/>
    </source>
</evidence>
<accession>S9Q0W1</accession>
<dbReference type="Pfam" id="PF01704">
    <property type="entry name" value="UDPGP"/>
    <property type="match status" value="1"/>
</dbReference>
<dbReference type="eggNOG" id="KOG2388">
    <property type="taxonomic scope" value="Eukaryota"/>
</dbReference>
<dbReference type="HOGENOM" id="CLU_025603_1_1_1"/>
<dbReference type="PANTHER" id="PTHR11952">
    <property type="entry name" value="UDP- GLUCOSE PYROPHOSPHORYLASE"/>
    <property type="match status" value="1"/>
</dbReference>
<dbReference type="EC" id="2.7.7.23" evidence="3"/>
<dbReference type="InterPro" id="IPR039741">
    <property type="entry name" value="UDP-sugar_pyrophosphorylase"/>
</dbReference>
<sequence>MLEGALEDYRSIFEKANQLHIYDQLKELKGISFEKFQTLWSEVESLHLDELLTKFENAIEHSQKRSKLTPSDVSPVPIISTIDESWYNMGLEEISKGRVAALVLAGGQGTRLGSNDPKGCFNIGLPGNKTLFELQALKIQRAEYLAQEAYPMHKQSAKVVWYVMVSDATKDITLSFFKKNNYFGIQKERIFFFEQGKLPCLDVQGRILLESDYTVSQAPNGNGGVYEALQRTGALEHMKQSGIVHVTAYSVDNVLALPVDPIFIGMVREKGYQVAMKVVEKKVAEERVGLVVSQNAHPSVVEYSEISEEASRATESVDGKTCLRLRAANIAYHYFSLDFLEHMSHNARYLPVHLALKKIPYYDITQHQFFKPSSPNGYKLEMFIFDSFEQIPIEKFGCLQVSRDTSFSPLKNSQDAPTDNRSTCLRDLFDLGRKWILQNGGILEQGDCPFVAPSFSLQGESLEYIRGKRIAENPLY</sequence>
<keyword evidence="5" id="KW-0548">Nucleotidyltransferase</keyword>
<keyword evidence="4" id="KW-0808">Transferase</keyword>
<protein>
    <recommendedName>
        <fullName evidence="3">UDP-N-acetylglucosamine diphosphorylase</fullName>
        <ecNumber evidence="3">2.7.7.23</ecNumber>
    </recommendedName>
</protein>
<dbReference type="Gene3D" id="3.90.550.10">
    <property type="entry name" value="Spore Coat Polysaccharide Biosynthesis Protein SpsA, Chain A"/>
    <property type="match status" value="1"/>
</dbReference>
<dbReference type="GO" id="GO:0003977">
    <property type="term" value="F:UDP-N-acetylglucosamine diphosphorylase activity"/>
    <property type="evidence" value="ECO:0007669"/>
    <property type="project" value="UniProtKB-EC"/>
</dbReference>
<dbReference type="EMBL" id="KE503207">
    <property type="protein sequence ID" value="EPX73353.1"/>
    <property type="molecule type" value="Genomic_DNA"/>
</dbReference>